<evidence type="ECO:0000259" key="19">
    <source>
        <dbReference type="PROSITE" id="PS51060"/>
    </source>
</evidence>
<dbReference type="EC" id="2.4.2.-" evidence="15"/>
<feature type="compositionally biased region" description="Low complexity" evidence="16">
    <location>
        <begin position="144"/>
        <end position="155"/>
    </location>
</feature>
<dbReference type="SMART" id="SM00292">
    <property type="entry name" value="BRCT"/>
    <property type="match status" value="1"/>
</dbReference>
<keyword evidence="8" id="KW-0863">Zinc-finger</keyword>
<evidence type="ECO:0000256" key="10">
    <source>
        <dbReference type="ARBA" id="ARBA00023027"/>
    </source>
</evidence>
<name>A0A0F7TQI7_PENBI</name>
<evidence type="ECO:0000256" key="2">
    <source>
        <dbReference type="ARBA" id="ARBA00022676"/>
    </source>
</evidence>
<dbReference type="InterPro" id="IPR036420">
    <property type="entry name" value="BRCT_dom_sf"/>
</dbReference>
<feature type="domain" description="PARP alpha-helical" evidence="19">
    <location>
        <begin position="396"/>
        <end position="522"/>
    </location>
</feature>
<keyword evidence="12" id="KW-0539">Nucleus</keyword>
<evidence type="ECO:0000256" key="6">
    <source>
        <dbReference type="ARBA" id="ARBA00022737"/>
    </source>
</evidence>
<reference evidence="22" key="1">
    <citation type="journal article" date="2015" name="Genome Announc.">
        <title>Draft genome sequence of the fungus Penicillium brasilianum MG11.</title>
        <authorList>
            <person name="Horn F."/>
            <person name="Linde J."/>
            <person name="Mattern D.J."/>
            <person name="Walther G."/>
            <person name="Guthke R."/>
            <person name="Brakhage A.A."/>
            <person name="Valiante V."/>
        </authorList>
    </citation>
    <scope>NUCLEOTIDE SEQUENCE [LARGE SCALE GENOMIC DNA]</scope>
    <source>
        <strain evidence="22">MG11</strain>
    </source>
</reference>
<comment type="similarity">
    <text evidence="13">Belongs to the ARTD/PARP family.</text>
</comment>
<dbReference type="Pfam" id="PF05406">
    <property type="entry name" value="WGR"/>
    <property type="match status" value="1"/>
</dbReference>
<dbReference type="Proteomes" id="UP000042958">
    <property type="component" value="Unassembled WGS sequence"/>
</dbReference>
<dbReference type="GO" id="GO:0005730">
    <property type="term" value="C:nucleolus"/>
    <property type="evidence" value="ECO:0007669"/>
    <property type="project" value="TreeGrafter"/>
</dbReference>
<dbReference type="InterPro" id="IPR036616">
    <property type="entry name" value="Poly(ADP-ribose)pol_reg_dom_sf"/>
</dbReference>
<evidence type="ECO:0000256" key="12">
    <source>
        <dbReference type="ARBA" id="ARBA00023242"/>
    </source>
</evidence>
<evidence type="ECO:0000256" key="11">
    <source>
        <dbReference type="ARBA" id="ARBA00023125"/>
    </source>
</evidence>
<evidence type="ECO:0000256" key="7">
    <source>
        <dbReference type="ARBA" id="ARBA00022765"/>
    </source>
</evidence>
<dbReference type="PANTHER" id="PTHR10459">
    <property type="entry name" value="DNA LIGASE"/>
    <property type="match status" value="1"/>
</dbReference>
<dbReference type="Gene3D" id="3.40.50.10190">
    <property type="entry name" value="BRCT domain"/>
    <property type="match status" value="1"/>
</dbReference>
<dbReference type="SUPFAM" id="SSF52113">
    <property type="entry name" value="BRCT domain"/>
    <property type="match status" value="1"/>
</dbReference>
<dbReference type="SMART" id="SM00773">
    <property type="entry name" value="WGR"/>
    <property type="match status" value="1"/>
</dbReference>
<dbReference type="GO" id="GO:0070212">
    <property type="term" value="P:protein poly-ADP-ribosylation"/>
    <property type="evidence" value="ECO:0007669"/>
    <property type="project" value="TreeGrafter"/>
</dbReference>
<dbReference type="PROSITE" id="PS51977">
    <property type="entry name" value="WGR"/>
    <property type="match status" value="1"/>
</dbReference>
<keyword evidence="6" id="KW-0677">Repeat</keyword>
<dbReference type="CDD" id="cd01437">
    <property type="entry name" value="parp_like"/>
    <property type="match status" value="1"/>
</dbReference>
<dbReference type="SUPFAM" id="SSF56399">
    <property type="entry name" value="ADP-ribosylation"/>
    <property type="match status" value="1"/>
</dbReference>
<feature type="compositionally biased region" description="Basic residues" evidence="16">
    <location>
        <begin position="167"/>
        <end position="176"/>
    </location>
</feature>
<dbReference type="Gene3D" id="2.20.140.10">
    <property type="entry name" value="WGR domain"/>
    <property type="match status" value="1"/>
</dbReference>
<dbReference type="AlphaFoldDB" id="A0A0F7TQI7"/>
<sequence length="766" mass="84878">MVFSPHPSTKLLNTFVFPRPWPFPSPFSFQPHFTFSIRLVTVCLTSNTMAPRSFKNTVIAVSGTLPGYKQADVKALVEQHGATFSSSVTDQCTHLITTLKDVEKKGIKYQAASKLATCQIVSIDWLVESAAKKKPISEKPYLLDAGSTPDAADGADAADENDDTKQNGKRATRKAATKVADKDVDDAGSQDPNGDGKTAAKKGTKSASTAKTDKKRAIKDEEDDAEAEDKANVNKKQKNSQKASSKSLIVPVDETFMYEKPNFKNPQVYIEKSGLIWDATLNQTNSTANNNKFYRIQILTTADNKSFVAWTRWGRVGEHGQSACLGDGSLDDAKKSFEKKFKDKSGLAWKDRLSTPRNNKYTFLERNYEEDDEEAEKEKEKKAVKKEPIDDGPQVESKLEKPIQDLMAFIFNQQHINSALASMSYDAQKLPLGKLSERTLKAGFSVLKELAEILVDPSLSTSRYGTTLGAAQESLSNRYFTLIPHVFGRNRPPILVSDALIRKEVELLEALTDMDVANEILKDSKQADEIHALDRQFQSLGMEEMTRLDRKSTEFSELSDYLNNSRGATHNQEYQVIDIFGIERQGETDRFTNSPFANLQNSDRRLLWHGSRSTNFGGILSQGLRIAPPEAPVNGYMFGKGVYLADTSSKSAGYCCAYNSANSGLLLLCDAELGDPMLELAGGDYHAGEHAKKEGKIATLGMGRAIPGGWKDAGVVNENLKGVKIPDAGVGSVQRDNANVYLQYNEYIVYDVAQIRQRYLFYVRMR</sequence>
<evidence type="ECO:0000256" key="3">
    <source>
        <dbReference type="ARBA" id="ARBA00022679"/>
    </source>
</evidence>
<protein>
    <recommendedName>
        <fullName evidence="15">Poly [ADP-ribose] polymerase</fullName>
        <shortName evidence="15">PARP</shortName>
        <ecNumber evidence="15">2.4.2.-</ecNumber>
    </recommendedName>
</protein>
<keyword evidence="10 15" id="KW-0520">NAD</keyword>
<dbReference type="InterPro" id="IPR050800">
    <property type="entry name" value="ARTD/PARP"/>
</dbReference>
<dbReference type="STRING" id="104259.A0A0F7TQI7"/>
<evidence type="ECO:0000256" key="16">
    <source>
        <dbReference type="SAM" id="MobiDB-lite"/>
    </source>
</evidence>
<gene>
    <name evidence="21" type="ORF">PMG11_06399</name>
</gene>
<evidence type="ECO:0000256" key="13">
    <source>
        <dbReference type="ARBA" id="ARBA00024347"/>
    </source>
</evidence>
<dbReference type="GO" id="GO:0016779">
    <property type="term" value="F:nucleotidyltransferase activity"/>
    <property type="evidence" value="ECO:0007669"/>
    <property type="project" value="UniProtKB-KW"/>
</dbReference>
<evidence type="ECO:0000256" key="15">
    <source>
        <dbReference type="RuleBase" id="RU362114"/>
    </source>
</evidence>
<evidence type="ECO:0000259" key="18">
    <source>
        <dbReference type="PROSITE" id="PS51059"/>
    </source>
</evidence>
<keyword evidence="22" id="KW-1185">Reference proteome</keyword>
<dbReference type="GO" id="GO:0006302">
    <property type="term" value="P:double-strand break repair"/>
    <property type="evidence" value="ECO:0007669"/>
    <property type="project" value="TreeGrafter"/>
</dbReference>
<accession>A0A0F7TQI7</accession>
<dbReference type="CDD" id="cd17731">
    <property type="entry name" value="BRCT_TopBP1_rpt2_like"/>
    <property type="match status" value="1"/>
</dbReference>
<dbReference type="Pfam" id="PF02877">
    <property type="entry name" value="PARP_reg"/>
    <property type="match status" value="1"/>
</dbReference>
<dbReference type="PROSITE" id="PS51059">
    <property type="entry name" value="PARP_CATALYTIC"/>
    <property type="match status" value="1"/>
</dbReference>
<comment type="subcellular location">
    <subcellularLocation>
        <location evidence="1">Nucleus</location>
    </subcellularLocation>
</comment>
<dbReference type="EMBL" id="CDHK01000005">
    <property type="protein sequence ID" value="CEJ57715.1"/>
    <property type="molecule type" value="Genomic_DNA"/>
</dbReference>
<dbReference type="GO" id="GO:0003677">
    <property type="term" value="F:DNA binding"/>
    <property type="evidence" value="ECO:0007669"/>
    <property type="project" value="UniProtKB-KW"/>
</dbReference>
<dbReference type="InterPro" id="IPR008893">
    <property type="entry name" value="WGR_domain"/>
</dbReference>
<keyword evidence="3 15" id="KW-0808">Transferase</keyword>
<dbReference type="PROSITE" id="PS51060">
    <property type="entry name" value="PARP_ALPHA_HD"/>
    <property type="match status" value="1"/>
</dbReference>
<keyword evidence="4" id="KW-0548">Nucleotidyltransferase</keyword>
<dbReference type="Pfam" id="PF00644">
    <property type="entry name" value="PARP"/>
    <property type="match status" value="1"/>
</dbReference>
<keyword evidence="5" id="KW-0479">Metal-binding</keyword>
<keyword evidence="2 15" id="KW-0328">Glycosyltransferase</keyword>
<dbReference type="InterPro" id="IPR012317">
    <property type="entry name" value="Poly(ADP-ribose)pol_cat_dom"/>
</dbReference>
<dbReference type="GO" id="GO:0003950">
    <property type="term" value="F:NAD+ poly-ADP-ribosyltransferase activity"/>
    <property type="evidence" value="ECO:0007669"/>
    <property type="project" value="UniProtKB-UniRule"/>
</dbReference>
<dbReference type="GO" id="GO:1990404">
    <property type="term" value="F:NAD+-protein mono-ADP-ribosyltransferase activity"/>
    <property type="evidence" value="ECO:0007669"/>
    <property type="project" value="TreeGrafter"/>
</dbReference>
<feature type="region of interest" description="Disordered" evidence="16">
    <location>
        <begin position="140"/>
        <end position="246"/>
    </location>
</feature>
<proteinExistence type="inferred from homology"/>
<dbReference type="FunFam" id="1.20.142.10:FF:000002">
    <property type="entry name" value="Poly [ADP-ribose] polymerase"/>
    <property type="match status" value="1"/>
</dbReference>
<dbReference type="InterPro" id="IPR004102">
    <property type="entry name" value="Poly(ADP-ribose)pol_reg_dom"/>
</dbReference>
<evidence type="ECO:0000256" key="1">
    <source>
        <dbReference type="ARBA" id="ARBA00004123"/>
    </source>
</evidence>
<dbReference type="PROSITE" id="PS50172">
    <property type="entry name" value="BRCT"/>
    <property type="match status" value="1"/>
</dbReference>
<comment type="catalytic activity">
    <reaction evidence="14">
        <text>NAD(+) + (ADP-D-ribosyl)n-acceptor = nicotinamide + (ADP-D-ribosyl)n+1-acceptor + H(+).</text>
        <dbReference type="EC" id="2.4.2.30"/>
    </reaction>
</comment>
<feature type="domain" description="BRCT" evidence="17">
    <location>
        <begin position="49"/>
        <end position="143"/>
    </location>
</feature>
<keyword evidence="7" id="KW-0013">ADP-ribosylation</keyword>
<dbReference type="CDD" id="cd07997">
    <property type="entry name" value="WGR_PARP"/>
    <property type="match status" value="1"/>
</dbReference>
<dbReference type="InterPro" id="IPR001357">
    <property type="entry name" value="BRCT_dom"/>
</dbReference>
<dbReference type="PANTHER" id="PTHR10459:SF60">
    <property type="entry name" value="POLY [ADP-RIBOSE] POLYMERASE 2"/>
    <property type="match status" value="1"/>
</dbReference>
<evidence type="ECO:0000259" key="17">
    <source>
        <dbReference type="PROSITE" id="PS50172"/>
    </source>
</evidence>
<keyword evidence="11" id="KW-0238">DNA-binding</keyword>
<evidence type="ECO:0000256" key="9">
    <source>
        <dbReference type="ARBA" id="ARBA00022833"/>
    </source>
</evidence>
<dbReference type="Gene3D" id="3.90.228.10">
    <property type="match status" value="1"/>
</dbReference>
<feature type="compositionally biased region" description="Basic and acidic residues" evidence="16">
    <location>
        <begin position="376"/>
        <end position="389"/>
    </location>
</feature>
<dbReference type="Pfam" id="PF00533">
    <property type="entry name" value="BRCT"/>
    <property type="match status" value="1"/>
</dbReference>
<dbReference type="Gene3D" id="1.20.142.10">
    <property type="entry name" value="Poly(ADP-ribose) polymerase, regulatory domain"/>
    <property type="match status" value="1"/>
</dbReference>
<dbReference type="GO" id="GO:0008270">
    <property type="term" value="F:zinc ion binding"/>
    <property type="evidence" value="ECO:0007669"/>
    <property type="project" value="UniProtKB-KW"/>
</dbReference>
<dbReference type="FunFam" id="2.20.140.10:FF:000001">
    <property type="entry name" value="Poly [ADP-ribose] polymerase"/>
    <property type="match status" value="1"/>
</dbReference>
<feature type="domain" description="PARP catalytic" evidence="18">
    <location>
        <begin position="531"/>
        <end position="766"/>
    </location>
</feature>
<feature type="domain" description="WGR" evidence="20">
    <location>
        <begin position="265"/>
        <end position="361"/>
    </location>
</feature>
<dbReference type="InterPro" id="IPR059215">
    <property type="entry name" value="BRCT2_TopBP1-like"/>
</dbReference>
<evidence type="ECO:0000256" key="5">
    <source>
        <dbReference type="ARBA" id="ARBA00022723"/>
    </source>
</evidence>
<keyword evidence="9" id="KW-0862">Zinc</keyword>
<organism evidence="21 22">
    <name type="scientific">Penicillium brasilianum</name>
    <dbReference type="NCBI Taxonomy" id="104259"/>
    <lineage>
        <taxon>Eukaryota</taxon>
        <taxon>Fungi</taxon>
        <taxon>Dikarya</taxon>
        <taxon>Ascomycota</taxon>
        <taxon>Pezizomycotina</taxon>
        <taxon>Eurotiomycetes</taxon>
        <taxon>Eurotiomycetidae</taxon>
        <taxon>Eurotiales</taxon>
        <taxon>Aspergillaceae</taxon>
        <taxon>Penicillium</taxon>
    </lineage>
</organism>
<dbReference type="OrthoDB" id="2017365at2759"/>
<evidence type="ECO:0000313" key="21">
    <source>
        <dbReference type="EMBL" id="CEJ57715.1"/>
    </source>
</evidence>
<dbReference type="InterPro" id="IPR036930">
    <property type="entry name" value="WGR_dom_sf"/>
</dbReference>
<evidence type="ECO:0000259" key="20">
    <source>
        <dbReference type="PROSITE" id="PS51977"/>
    </source>
</evidence>
<dbReference type="SUPFAM" id="SSF47587">
    <property type="entry name" value="Domain of poly(ADP-ribose) polymerase"/>
    <property type="match status" value="1"/>
</dbReference>
<evidence type="ECO:0000256" key="14">
    <source>
        <dbReference type="ARBA" id="ARBA00033987"/>
    </source>
</evidence>
<dbReference type="SUPFAM" id="SSF142921">
    <property type="entry name" value="WGR domain-like"/>
    <property type="match status" value="1"/>
</dbReference>
<evidence type="ECO:0000256" key="8">
    <source>
        <dbReference type="ARBA" id="ARBA00022771"/>
    </source>
</evidence>
<feature type="region of interest" description="Disordered" evidence="16">
    <location>
        <begin position="368"/>
        <end position="395"/>
    </location>
</feature>
<evidence type="ECO:0000256" key="4">
    <source>
        <dbReference type="ARBA" id="ARBA00022695"/>
    </source>
</evidence>
<evidence type="ECO:0000313" key="22">
    <source>
        <dbReference type="Proteomes" id="UP000042958"/>
    </source>
</evidence>